<feature type="binding site" evidence="20">
    <location>
        <position position="213"/>
    </location>
    <ligand>
        <name>ATP</name>
        <dbReference type="ChEBI" id="CHEBI:30616"/>
        <label>1</label>
    </ligand>
</feature>
<evidence type="ECO:0000256" key="13">
    <source>
        <dbReference type="ARBA" id="ARBA00022975"/>
    </source>
</evidence>
<dbReference type="AlphaFoldDB" id="A0AAX4L0P7"/>
<comment type="pathway">
    <text evidence="3 20">Amino-acid biosynthesis; L-arginine biosynthesis; carbamoyl phosphate from bicarbonate: step 1/1.</text>
</comment>
<protein>
    <recommendedName>
        <fullName evidence="20">Carbamoyl phosphate synthase large chain</fullName>
        <ecNumber evidence="20">6.3.4.16</ecNumber>
        <ecNumber evidence="20">6.3.5.5</ecNumber>
    </recommendedName>
    <alternativeName>
        <fullName evidence="20">Carbamoyl phosphate synthetase ammonia chain</fullName>
    </alternativeName>
</protein>
<dbReference type="RefSeq" id="WP_338600428.1">
    <property type="nucleotide sequence ID" value="NZ_CP146016.1"/>
</dbReference>
<dbReference type="NCBIfam" id="NF003671">
    <property type="entry name" value="PRK05294.1"/>
    <property type="match status" value="1"/>
</dbReference>
<comment type="similarity">
    <text evidence="4 20">Belongs to the CarB family.</text>
</comment>
<evidence type="ECO:0000256" key="20">
    <source>
        <dbReference type="HAMAP-Rule" id="MF_01210"/>
    </source>
</evidence>
<feature type="region of interest" description="Oligomerization domain" evidence="20">
    <location>
        <begin position="400"/>
        <end position="548"/>
    </location>
</feature>
<feature type="binding site" evidence="20">
    <location>
        <position position="239"/>
    </location>
    <ligand>
        <name>ATP</name>
        <dbReference type="ChEBI" id="CHEBI:30616"/>
        <label>1</label>
    </ligand>
</feature>
<feature type="binding site" evidence="20">
    <location>
        <position position="836"/>
    </location>
    <ligand>
        <name>Mg(2+)</name>
        <dbReference type="ChEBI" id="CHEBI:18420"/>
        <label>4</label>
    </ligand>
</feature>
<dbReference type="Pfam" id="PF02787">
    <property type="entry name" value="CPSase_L_D3"/>
    <property type="match status" value="1"/>
</dbReference>
<dbReference type="SMART" id="SM01096">
    <property type="entry name" value="CPSase_L_D3"/>
    <property type="match status" value="1"/>
</dbReference>
<evidence type="ECO:0000259" key="22">
    <source>
        <dbReference type="PROSITE" id="PS51855"/>
    </source>
</evidence>
<dbReference type="NCBIfam" id="NF009455">
    <property type="entry name" value="PRK12815.1"/>
    <property type="match status" value="1"/>
</dbReference>
<dbReference type="Gene3D" id="3.30.470.20">
    <property type="entry name" value="ATP-grasp fold, B domain"/>
    <property type="match status" value="2"/>
</dbReference>
<feature type="binding site" evidence="20">
    <location>
        <position position="750"/>
    </location>
    <ligand>
        <name>ATP</name>
        <dbReference type="ChEBI" id="CHEBI:30616"/>
        <label>2</label>
    </ligand>
</feature>
<feature type="binding site" evidence="20">
    <location>
        <position position="834"/>
    </location>
    <ligand>
        <name>Mg(2+)</name>
        <dbReference type="ChEBI" id="CHEBI:18420"/>
        <label>3</label>
    </ligand>
</feature>
<organism evidence="23 24">
    <name type="scientific">Sulfolobus tengchongensis</name>
    <dbReference type="NCBI Taxonomy" id="207809"/>
    <lineage>
        <taxon>Archaea</taxon>
        <taxon>Thermoproteota</taxon>
        <taxon>Thermoprotei</taxon>
        <taxon>Sulfolobales</taxon>
        <taxon>Sulfolobaceae</taxon>
        <taxon>Sulfolobus</taxon>
    </lineage>
</organism>
<feature type="binding site" evidence="20">
    <location>
        <position position="167"/>
    </location>
    <ligand>
        <name>ATP</name>
        <dbReference type="ChEBI" id="CHEBI:30616"/>
        <label>1</label>
    </ligand>
</feature>
<dbReference type="PROSITE" id="PS51855">
    <property type="entry name" value="MGS"/>
    <property type="match status" value="1"/>
</dbReference>
<dbReference type="PANTHER" id="PTHR11405:SF53">
    <property type="entry name" value="CARBAMOYL-PHOSPHATE SYNTHASE [AMMONIA], MITOCHONDRIAL"/>
    <property type="match status" value="1"/>
</dbReference>
<dbReference type="FunFam" id="3.30.470.20:FF:000026">
    <property type="entry name" value="Carbamoyl-phosphate synthase large chain"/>
    <property type="match status" value="1"/>
</dbReference>
<feature type="binding site" evidence="20">
    <location>
        <position position="174"/>
    </location>
    <ligand>
        <name>ATP</name>
        <dbReference type="ChEBI" id="CHEBI:30616"/>
        <label>1</label>
    </ligand>
</feature>
<feature type="binding site" evidence="20">
    <location>
        <position position="127"/>
    </location>
    <ligand>
        <name>ATP</name>
        <dbReference type="ChEBI" id="CHEBI:30616"/>
        <label>1</label>
    </ligand>
</feature>
<evidence type="ECO:0000256" key="7">
    <source>
        <dbReference type="ARBA" id="ARBA00022605"/>
    </source>
</evidence>
<dbReference type="GeneID" id="89337494"/>
<comment type="domain">
    <text evidence="20">The large subunit is composed of 2 ATP-grasp domains that are involved in binding the 2 ATP molecules needed for carbamoyl phosphate synthesis. The N-terminal ATP-grasp domain (referred to as the carboxyphosphate synthetic component) catalyzes the ATP-dependent phosphorylation of hydrogencarbonate to carboxyphosphate and the subsequent nucleophilic attack by ammonia to form a carbamate intermediate. The C-terminal ATP-grasp domain (referred to as the carbamoyl phosphate synthetic component) then catalyzes the phosphorylation of carbamate with the second ATP to form the end product carbamoyl phosphate. The reactive and unstable enzyme intermediates are sequentially channeled from one active site to the next through the interior of the protein over a distance of at least 96 A.</text>
</comment>
<dbReference type="PANTHER" id="PTHR11405">
    <property type="entry name" value="CARBAMOYLTRANSFERASE FAMILY MEMBER"/>
    <property type="match status" value="1"/>
</dbReference>
<keyword evidence="9 20" id="KW-0677">Repeat</keyword>
<evidence type="ECO:0000256" key="4">
    <source>
        <dbReference type="ARBA" id="ARBA00009799"/>
    </source>
</evidence>
<feature type="binding site" evidence="20">
    <location>
        <position position="822"/>
    </location>
    <ligand>
        <name>Mg(2+)</name>
        <dbReference type="ChEBI" id="CHEBI:18420"/>
        <label>3</label>
    </ligand>
</feature>
<dbReference type="InterPro" id="IPR058047">
    <property type="entry name" value="CPSase_preATP-grasp"/>
</dbReference>
<reference evidence="23 24" key="1">
    <citation type="submission" date="2024-02" db="EMBL/GenBank/DDBJ databases">
        <title>STSV induces naive adaptation in Sulfolobus.</title>
        <authorList>
            <person name="Xiang X."/>
            <person name="Song M."/>
        </authorList>
    </citation>
    <scope>NUCLEOTIDE SEQUENCE [LARGE SCALE GENOMIC DNA]</scope>
    <source>
        <strain evidence="23 24">RT2</strain>
    </source>
</reference>
<feature type="binding site" evidence="20">
    <location>
        <position position="779"/>
    </location>
    <ligand>
        <name>ATP</name>
        <dbReference type="ChEBI" id="CHEBI:30616"/>
        <label>2</label>
    </ligand>
</feature>
<dbReference type="Pfam" id="PF02786">
    <property type="entry name" value="CPSase_L_D2"/>
    <property type="match status" value="2"/>
</dbReference>
<comment type="cofactor">
    <cofactor evidence="20">
        <name>Mg(2+)</name>
        <dbReference type="ChEBI" id="CHEBI:18420"/>
    </cofactor>
    <cofactor evidence="20">
        <name>Mn(2+)</name>
        <dbReference type="ChEBI" id="CHEBI:29035"/>
    </cofactor>
    <text evidence="20">Binds 4 Mg(2+) or Mn(2+) ions per subunit.</text>
</comment>
<accession>A0AAX4L0P7</accession>
<feature type="binding site" evidence="20">
    <location>
        <position position="282"/>
    </location>
    <ligand>
        <name>Mn(2+)</name>
        <dbReference type="ChEBI" id="CHEBI:29035"/>
        <label>1</label>
    </ligand>
</feature>
<feature type="binding site" evidence="20">
    <location>
        <position position="296"/>
    </location>
    <ligand>
        <name>Mn(2+)</name>
        <dbReference type="ChEBI" id="CHEBI:29035"/>
        <label>1</label>
    </ligand>
</feature>
<feature type="binding site" evidence="20">
    <location>
        <position position="298"/>
    </location>
    <ligand>
        <name>Mg(2+)</name>
        <dbReference type="ChEBI" id="CHEBI:18420"/>
        <label>2</label>
    </ligand>
</feature>
<evidence type="ECO:0000256" key="9">
    <source>
        <dbReference type="ARBA" id="ARBA00022737"/>
    </source>
</evidence>
<dbReference type="InterPro" id="IPR005479">
    <property type="entry name" value="CPAse_ATP-bd"/>
</dbReference>
<dbReference type="InterPro" id="IPR011607">
    <property type="entry name" value="MGS-like_dom"/>
</dbReference>
<dbReference type="GO" id="GO:0005524">
    <property type="term" value="F:ATP binding"/>
    <property type="evidence" value="ECO:0007669"/>
    <property type="project" value="UniProtKB-UniRule"/>
</dbReference>
<dbReference type="GO" id="GO:0006526">
    <property type="term" value="P:L-arginine biosynthetic process"/>
    <property type="evidence" value="ECO:0007669"/>
    <property type="project" value="UniProtKB-UniRule"/>
</dbReference>
<dbReference type="EC" id="6.3.4.16" evidence="20"/>
<evidence type="ECO:0000256" key="12">
    <source>
        <dbReference type="ARBA" id="ARBA00022842"/>
    </source>
</evidence>
<dbReference type="InterPro" id="IPR005480">
    <property type="entry name" value="CPSase_lsu_oligo"/>
</dbReference>
<feature type="binding site" evidence="20">
    <location>
        <position position="781"/>
    </location>
    <ligand>
        <name>ATP</name>
        <dbReference type="ChEBI" id="CHEBI:30616"/>
        <label>2</label>
    </ligand>
</feature>
<feature type="binding site" evidence="20">
    <location>
        <position position="780"/>
    </location>
    <ligand>
        <name>ATP</name>
        <dbReference type="ChEBI" id="CHEBI:30616"/>
        <label>2</label>
    </ligand>
</feature>
<keyword evidence="8" id="KW-0479">Metal-binding</keyword>
<feature type="binding site" evidence="20">
    <location>
        <position position="834"/>
    </location>
    <ligand>
        <name>Mn(2+)</name>
        <dbReference type="ChEBI" id="CHEBI:29035"/>
        <label>4</label>
    </ligand>
</feature>
<feature type="binding site" evidence="20">
    <location>
        <position position="296"/>
    </location>
    <ligand>
        <name>Mg(2+)</name>
        <dbReference type="ChEBI" id="CHEBI:18420"/>
        <label>2</label>
    </ligand>
</feature>
<dbReference type="SUPFAM" id="SSF56059">
    <property type="entry name" value="Glutathione synthetase ATP-binding domain-like"/>
    <property type="match status" value="2"/>
</dbReference>
<dbReference type="InterPro" id="IPR013815">
    <property type="entry name" value="ATP_grasp_subdomain_1"/>
</dbReference>
<comment type="function">
    <text evidence="17 20">Large subunit of the glutamine-dependent carbamoyl phosphate synthetase (CPSase). CPSase catalyzes the formation of carbamoyl phosphate from the ammonia moiety of glutamine, carbonate, and phosphate donated by ATP, constituting the first step of 2 biosynthetic pathways, one leading to arginine and/or urea and the other to pyrimidine nucleotides. The large subunit (synthetase) binds the substrates ammonia (free or transferred from glutamine from the small subunit), hydrogencarbonate and ATP and carries out an ATP-coupled ligase reaction, activating hydrogencarbonate by forming carboxy phosphate which reacts with ammonia to form carbamoyl phosphate.</text>
</comment>
<feature type="binding site" evidence="20">
    <location>
        <position position="748"/>
    </location>
    <ligand>
        <name>ATP</name>
        <dbReference type="ChEBI" id="CHEBI:30616"/>
        <label>2</label>
    </ligand>
</feature>
<feature type="binding site" evidence="20">
    <location>
        <position position="282"/>
    </location>
    <ligand>
        <name>ATP</name>
        <dbReference type="ChEBI" id="CHEBI:30616"/>
        <label>1</label>
    </ligand>
</feature>
<feature type="binding site" evidence="20">
    <location>
        <position position="834"/>
    </location>
    <ligand>
        <name>ATP</name>
        <dbReference type="ChEBI" id="CHEBI:30616"/>
        <label>2</label>
    </ligand>
</feature>
<dbReference type="InterPro" id="IPR006275">
    <property type="entry name" value="CPSase_lsu"/>
</dbReference>
<evidence type="ECO:0000256" key="8">
    <source>
        <dbReference type="ARBA" id="ARBA00022723"/>
    </source>
</evidence>
<feature type="binding site" evidence="20">
    <location>
        <position position="296"/>
    </location>
    <ligand>
        <name>Mn(2+)</name>
        <dbReference type="ChEBI" id="CHEBI:29035"/>
        <label>2</label>
    </ligand>
</feature>
<feature type="binding site" evidence="20">
    <location>
        <position position="836"/>
    </location>
    <ligand>
        <name>Mn(2+)</name>
        <dbReference type="ChEBI" id="CHEBI:29035"/>
        <label>4</label>
    </ligand>
</feature>
<comment type="catalytic activity">
    <reaction evidence="15 20">
        <text>hydrogencarbonate + NH4(+) + 2 ATP = carbamoyl phosphate + 2 ADP + phosphate + 2 H(+)</text>
        <dbReference type="Rhea" id="RHEA:18029"/>
        <dbReference type="ChEBI" id="CHEBI:15378"/>
        <dbReference type="ChEBI" id="CHEBI:17544"/>
        <dbReference type="ChEBI" id="CHEBI:28938"/>
        <dbReference type="ChEBI" id="CHEBI:30616"/>
        <dbReference type="ChEBI" id="CHEBI:43474"/>
        <dbReference type="ChEBI" id="CHEBI:58228"/>
        <dbReference type="ChEBI" id="CHEBI:456216"/>
        <dbReference type="EC" id="6.3.4.16"/>
    </reaction>
</comment>
<evidence type="ECO:0000313" key="24">
    <source>
        <dbReference type="Proteomes" id="UP001432202"/>
    </source>
</evidence>
<feature type="binding site" evidence="20">
    <location>
        <position position="298"/>
    </location>
    <ligand>
        <name>Mn(2+)</name>
        <dbReference type="ChEBI" id="CHEBI:29035"/>
        <label>2</label>
    </ligand>
</feature>
<feature type="binding site" evidence="20">
    <location>
        <position position="822"/>
    </location>
    <ligand>
        <name>ATP</name>
        <dbReference type="ChEBI" id="CHEBI:30616"/>
        <label>2</label>
    </ligand>
</feature>
<dbReference type="FunFam" id="3.30.470.20:FF:000001">
    <property type="entry name" value="Carbamoyl-phosphate synthase large chain"/>
    <property type="match status" value="1"/>
</dbReference>
<gene>
    <name evidence="20 23" type="primary">carB</name>
    <name evidence="23" type="ORF">V6M85_11955</name>
</gene>
<evidence type="ECO:0000256" key="14">
    <source>
        <dbReference type="ARBA" id="ARBA00023211"/>
    </source>
</evidence>
<dbReference type="FunFam" id="3.30.1490.20:FF:000001">
    <property type="entry name" value="Carbamoyl-phosphate synthase large chain"/>
    <property type="match status" value="1"/>
</dbReference>
<dbReference type="FunFam" id="1.10.1030.10:FF:000002">
    <property type="entry name" value="Carbamoyl-phosphate synthase large chain"/>
    <property type="match status" value="1"/>
</dbReference>
<proteinExistence type="inferred from homology"/>
<keyword evidence="12" id="KW-0460">Magnesium</keyword>
<dbReference type="EMBL" id="CP146016">
    <property type="protein sequence ID" value="WWQ60148.1"/>
    <property type="molecule type" value="Genomic_DNA"/>
</dbReference>
<evidence type="ECO:0000256" key="5">
    <source>
        <dbReference type="ARBA" id="ARBA00022571"/>
    </source>
</evidence>
<feature type="binding site" evidence="20">
    <location>
        <position position="173"/>
    </location>
    <ligand>
        <name>ATP</name>
        <dbReference type="ChEBI" id="CHEBI:30616"/>
        <label>1</label>
    </ligand>
</feature>
<dbReference type="InterPro" id="IPR005483">
    <property type="entry name" value="CPSase_dom"/>
</dbReference>
<feature type="domain" description="ATP-grasp" evidence="21">
    <location>
        <begin position="131"/>
        <end position="325"/>
    </location>
</feature>
<feature type="domain" description="MGS-like" evidence="22">
    <location>
        <begin position="930"/>
        <end position="1051"/>
    </location>
</feature>
<dbReference type="InterPro" id="IPR011761">
    <property type="entry name" value="ATP-grasp"/>
</dbReference>
<evidence type="ECO:0000256" key="2">
    <source>
        <dbReference type="ARBA" id="ARBA00004812"/>
    </source>
</evidence>
<feature type="binding site" evidence="20">
    <location>
        <position position="296"/>
    </location>
    <ligand>
        <name>ATP</name>
        <dbReference type="ChEBI" id="CHEBI:30616"/>
        <label>1</label>
    </ligand>
</feature>
<dbReference type="PROSITE" id="PS00867">
    <property type="entry name" value="CPSASE_2"/>
    <property type="match status" value="1"/>
</dbReference>
<keyword evidence="5 20" id="KW-0055">Arginine biosynthesis</keyword>
<sequence length="1051" mass="117961">MKETLKKVLVVGSGPIKIAEAAEFDYSGSQALKALKEEGIETILVNSNVATVQTSKKFADKLYMLPVVWWSVEKVIERERPDGIMIGFGGQSALNVGVDLYKKGILQKYDIKVLGTPIEGIEKALSREKFRETMIERKLPVPPSLSARSEEEAIKNARIVGYPVMVRVSFNLGGRGSMVAWTEEDLKKNIRRAISQSYIGEVLIEKYLYHWVELEYEVMRDKKGNSAVIACIENLDPMGVHTGESTVVAPCQTLDNLEYQNMRSYAIEVAKSIDLVGECNVQFALNPKAYEYYIIETNPRMSRSSALASKATGYPLAYVSAKLALGYELHEVINKVSGRTCACFEPSLDYIVIKIPRWDLSKFENVDQSLGTEMMSVGEVMSIGRSFEESLQKAVRMLDLGEPGVVGGKIYEAKMTKEEAIKYLKERRPYWFLYAAKAFKEGATIDEVYEATGVSKFFLNKIKDIVNFYEEIRKTKQIDKSVLRSAKKLGFSDDQLAKALGVSTDYIRKLREEWNVTPVVKLIDTLAGEWPAVTNYMYLTYNGTEDDIEFSQGNKLLIVGAGGFRIGVSVEFDWSVVSLMEAASKYFDEVAVLNYNPETVSTDWDVARKLYFDEINVERILDLIKKENFRYVATFSGGQIGNTVAKELEESGVRLLGTSGSSVDTAENREKFSKLLDKLGIPQPNWISATSLNEIKKFVNEVGFPVLVRPSYVLSGSSMKIAYTEEELYEYIRKATEVSPKYPVVISKYIEDAIEAEIDGVSDGIRVLGVTLEHVEEAGVHSGDATMSIPYRKLSESNVNKMREYVVSLARELKIRGPFNVQFVVKDNTPYIIELNLRASRSMPFSSKAKGINLINEATKAIFNGLDFSEDYYEPPSRYWAVKSAQFSWSQLRGAYPFLGPEMKSTGEAASFGVTFHDALLKSWLSSLPNRMPNRGGIALVYGEKNVNYLRTTAKNLIEYGLTVYTLSELPLQGIEVIDKMKAEELVRAKRVELVVTDGYLKKVDYNIRRTAVDYNIPIILNGRLGSEVSSAFLEYNSLTFYEISEYGGGI</sequence>
<evidence type="ECO:0000259" key="21">
    <source>
        <dbReference type="PROSITE" id="PS50975"/>
    </source>
</evidence>
<comment type="function">
    <text evidence="18">Small subunit of the glutamine-dependent carbamoyl phosphate synthetase (CPSase). CPSase catalyzes the formation of carbamoyl phosphate from the ammonia moiety of glutamine, carbonate, and phosphate donated by ATP, constituting the first step of the biosynthetic pathway leading to pyrimidine nucleotides. The large subunit (synthetase) binds the substrates ammonia (free or transferred from glutamine from the small subunit), hydrogencarbonate and ATP and carries out an ATP-coupled ligase reaction, activating hydrogencarbonate by forming carboxy phosphate which reacts with ammonia to form carbamoyl phosphate.</text>
</comment>
<feature type="binding site" evidence="20">
    <location>
        <position position="782"/>
    </location>
    <ligand>
        <name>ATP</name>
        <dbReference type="ChEBI" id="CHEBI:30616"/>
        <label>2</label>
    </ligand>
</feature>
<feature type="binding site" evidence="20">
    <location>
        <position position="709"/>
    </location>
    <ligand>
        <name>ATP</name>
        <dbReference type="ChEBI" id="CHEBI:30616"/>
        <label>2</label>
    </ligand>
</feature>
<keyword evidence="11 20" id="KW-0067">ATP-binding</keyword>
<dbReference type="GO" id="GO:0044205">
    <property type="term" value="P:'de novo' UMP biosynthetic process"/>
    <property type="evidence" value="ECO:0007669"/>
    <property type="project" value="UniProtKB-UniRule"/>
</dbReference>
<dbReference type="GO" id="GO:0006541">
    <property type="term" value="P:glutamine metabolic process"/>
    <property type="evidence" value="ECO:0007669"/>
    <property type="project" value="TreeGrafter"/>
</dbReference>
<keyword evidence="13 20" id="KW-0665">Pyrimidine biosynthesis</keyword>
<dbReference type="Gene3D" id="1.10.1030.10">
    <property type="entry name" value="Carbamoyl-phosphate synthetase, large subunit oligomerisation domain"/>
    <property type="match status" value="1"/>
</dbReference>
<feature type="binding site" evidence="20">
    <location>
        <position position="208"/>
    </location>
    <ligand>
        <name>ATP</name>
        <dbReference type="ChEBI" id="CHEBI:30616"/>
        <label>1</label>
    </ligand>
</feature>
<comment type="subunit">
    <text evidence="19 20">Composed of two chains; the small (or glutamine) chain promotes the hydrolysis of glutamine to ammonia, which is used by the large (or ammonia) chain to synthesize carbamoyl phosphate. Tetramer of heterodimers (alpha,beta)4.</text>
</comment>
<dbReference type="PRINTS" id="PR00098">
    <property type="entry name" value="CPSASE"/>
</dbReference>
<evidence type="ECO:0000256" key="6">
    <source>
        <dbReference type="ARBA" id="ARBA00022598"/>
    </source>
</evidence>
<feature type="binding site" evidence="20">
    <location>
        <position position="206"/>
    </location>
    <ligand>
        <name>ATP</name>
        <dbReference type="ChEBI" id="CHEBI:30616"/>
        <label>1</label>
    </ligand>
</feature>
<feature type="binding site" evidence="20">
    <location>
        <position position="755"/>
    </location>
    <ligand>
        <name>ATP</name>
        <dbReference type="ChEBI" id="CHEBI:30616"/>
        <label>2</label>
    </ligand>
</feature>
<keyword evidence="6 20" id="KW-0436">Ligase</keyword>
<evidence type="ECO:0000256" key="10">
    <source>
        <dbReference type="ARBA" id="ARBA00022741"/>
    </source>
</evidence>
<dbReference type="InterPro" id="IPR016185">
    <property type="entry name" value="PreATP-grasp_dom_sf"/>
</dbReference>
<evidence type="ECO:0000256" key="18">
    <source>
        <dbReference type="ARBA" id="ARBA00060037"/>
    </source>
</evidence>
<dbReference type="SUPFAM" id="SSF48108">
    <property type="entry name" value="Carbamoyl phosphate synthetase, large subunit connection domain"/>
    <property type="match status" value="1"/>
</dbReference>
<evidence type="ECO:0000256" key="19">
    <source>
        <dbReference type="ARBA" id="ARBA00062056"/>
    </source>
</evidence>
<dbReference type="NCBIfam" id="TIGR01369">
    <property type="entry name" value="CPSaseII_lrg"/>
    <property type="match status" value="1"/>
</dbReference>
<feature type="binding site" evidence="20">
    <location>
        <position position="241"/>
    </location>
    <ligand>
        <name>ATP</name>
        <dbReference type="ChEBI" id="CHEBI:30616"/>
        <label>1</label>
    </ligand>
</feature>
<evidence type="ECO:0000313" key="23">
    <source>
        <dbReference type="EMBL" id="WWQ60148.1"/>
    </source>
</evidence>
<dbReference type="GO" id="GO:0005737">
    <property type="term" value="C:cytoplasm"/>
    <property type="evidence" value="ECO:0007669"/>
    <property type="project" value="TreeGrafter"/>
</dbReference>
<keyword evidence="10 20" id="KW-0547">Nucleotide-binding</keyword>
<feature type="binding site" evidence="20">
    <location>
        <position position="822"/>
    </location>
    <ligand>
        <name>Mn(2+)</name>
        <dbReference type="ChEBI" id="CHEBI:29035"/>
        <label>3</label>
    </ligand>
</feature>
<evidence type="ECO:0000256" key="16">
    <source>
        <dbReference type="ARBA" id="ARBA00048816"/>
    </source>
</evidence>
<dbReference type="GO" id="GO:0004088">
    <property type="term" value="F:carbamoyl-phosphate synthase (glutamine-hydrolyzing) activity"/>
    <property type="evidence" value="ECO:0007669"/>
    <property type="project" value="UniProtKB-UniRule"/>
</dbReference>
<feature type="region of interest" description="Carboxyphosphate synthetic domain" evidence="20">
    <location>
        <begin position="1"/>
        <end position="399"/>
    </location>
</feature>
<keyword evidence="24" id="KW-1185">Reference proteome</keyword>
<feature type="binding site" evidence="20">
    <location>
        <position position="240"/>
    </location>
    <ligand>
        <name>ATP</name>
        <dbReference type="ChEBI" id="CHEBI:30616"/>
        <label>1</label>
    </ligand>
</feature>
<comment type="cofactor">
    <cofactor evidence="1">
        <name>Mn(2+)</name>
        <dbReference type="ChEBI" id="CHEBI:29035"/>
    </cofactor>
</comment>
<dbReference type="Proteomes" id="UP001432202">
    <property type="component" value="Chromosome"/>
</dbReference>
<evidence type="ECO:0000256" key="15">
    <source>
        <dbReference type="ARBA" id="ARBA00047359"/>
    </source>
</evidence>
<dbReference type="Gene3D" id="3.30.1490.20">
    <property type="entry name" value="ATP-grasp fold, A domain"/>
    <property type="match status" value="1"/>
</dbReference>
<feature type="binding site" evidence="20">
    <location>
        <position position="834"/>
    </location>
    <ligand>
        <name>Mg(2+)</name>
        <dbReference type="ChEBI" id="CHEBI:18420"/>
        <label>4</label>
    </ligand>
</feature>
<comment type="catalytic activity">
    <reaction evidence="16 20">
        <text>hydrogencarbonate + L-glutamine + 2 ATP + H2O = carbamoyl phosphate + L-glutamate + 2 ADP + phosphate + 2 H(+)</text>
        <dbReference type="Rhea" id="RHEA:18633"/>
        <dbReference type="ChEBI" id="CHEBI:15377"/>
        <dbReference type="ChEBI" id="CHEBI:15378"/>
        <dbReference type="ChEBI" id="CHEBI:17544"/>
        <dbReference type="ChEBI" id="CHEBI:29985"/>
        <dbReference type="ChEBI" id="CHEBI:30616"/>
        <dbReference type="ChEBI" id="CHEBI:43474"/>
        <dbReference type="ChEBI" id="CHEBI:58228"/>
        <dbReference type="ChEBI" id="CHEBI:58359"/>
        <dbReference type="ChEBI" id="CHEBI:456216"/>
        <dbReference type="EC" id="6.3.5.5"/>
    </reaction>
</comment>
<feature type="region of interest" description="Allosteric domain" evidence="20">
    <location>
        <begin position="931"/>
        <end position="1051"/>
    </location>
</feature>
<evidence type="ECO:0000256" key="1">
    <source>
        <dbReference type="ARBA" id="ARBA00001936"/>
    </source>
</evidence>
<feature type="domain" description="ATP-grasp" evidence="21">
    <location>
        <begin position="673"/>
        <end position="863"/>
    </location>
</feature>
<evidence type="ECO:0000256" key="17">
    <source>
        <dbReference type="ARBA" id="ARBA00057223"/>
    </source>
</evidence>
<comment type="pathway">
    <text evidence="2 20">Pyrimidine metabolism; UMP biosynthesis via de novo pathway; (S)-dihydroorotate from bicarbonate: step 1/3.</text>
</comment>
<dbReference type="HAMAP" id="MF_01210_A">
    <property type="entry name" value="CPSase_L_chain_A"/>
    <property type="match status" value="1"/>
</dbReference>
<dbReference type="Pfam" id="PF25596">
    <property type="entry name" value="CPSase_L_D1"/>
    <property type="match status" value="2"/>
</dbReference>
<feature type="binding site" evidence="20">
    <location>
        <position position="834"/>
    </location>
    <ligand>
        <name>Mn(2+)</name>
        <dbReference type="ChEBI" id="CHEBI:29035"/>
        <label>3</label>
    </ligand>
</feature>
<feature type="binding site" evidence="20">
    <location>
        <position position="296"/>
    </location>
    <ligand>
        <name>Mg(2+)</name>
        <dbReference type="ChEBI" id="CHEBI:18420"/>
        <label>1</label>
    </ligand>
</feature>
<keyword evidence="7 20" id="KW-0028">Amino-acid biosynthesis</keyword>
<dbReference type="Gene3D" id="3.40.50.20">
    <property type="match status" value="2"/>
</dbReference>
<keyword evidence="14" id="KW-0464">Manganese</keyword>
<dbReference type="GO" id="GO:0004087">
    <property type="term" value="F:carbamoyl-phosphate synthase (ammonia) activity"/>
    <property type="evidence" value="ECO:0007669"/>
    <property type="project" value="UniProtKB-EC"/>
</dbReference>
<dbReference type="InterPro" id="IPR036897">
    <property type="entry name" value="CarbamoylP_synth_lsu_oligo_sf"/>
</dbReference>
<dbReference type="SUPFAM" id="SSF52440">
    <property type="entry name" value="PreATP-grasp domain"/>
    <property type="match status" value="2"/>
</dbReference>
<feature type="region of interest" description="Carbamoyl phosphate synthetic domain" evidence="20">
    <location>
        <begin position="549"/>
        <end position="930"/>
    </location>
</feature>
<feature type="binding site" evidence="20">
    <location>
        <position position="282"/>
    </location>
    <ligand>
        <name>Mg(2+)</name>
        <dbReference type="ChEBI" id="CHEBI:18420"/>
        <label>1</label>
    </ligand>
</feature>
<evidence type="ECO:0000256" key="11">
    <source>
        <dbReference type="ARBA" id="ARBA00022840"/>
    </source>
</evidence>
<dbReference type="FunFam" id="3.40.50.20:FF:000001">
    <property type="entry name" value="Carbamoyl-phosphate synthase large chain"/>
    <property type="match status" value="2"/>
</dbReference>
<dbReference type="GO" id="GO:0046872">
    <property type="term" value="F:metal ion binding"/>
    <property type="evidence" value="ECO:0007669"/>
    <property type="project" value="UniProtKB-KW"/>
</dbReference>
<name>A0AAX4L0P7_9CREN</name>
<dbReference type="EC" id="6.3.5.5" evidence="20"/>
<evidence type="ECO:0000256" key="3">
    <source>
        <dbReference type="ARBA" id="ARBA00005077"/>
    </source>
</evidence>
<dbReference type="PROSITE" id="PS50975">
    <property type="entry name" value="ATP_GRASP"/>
    <property type="match status" value="2"/>
</dbReference>